<dbReference type="OrthoDB" id="1924968at2759"/>
<dbReference type="PANTHER" id="PTHR45788">
    <property type="entry name" value="SUCCINATE/FUMARATE MITOCHONDRIAL TRANSPORTER-RELATED"/>
    <property type="match status" value="1"/>
</dbReference>
<dbReference type="SUPFAM" id="SSF103506">
    <property type="entry name" value="Mitochondrial carrier"/>
    <property type="match status" value="1"/>
</dbReference>
<evidence type="ECO:0000256" key="9">
    <source>
        <dbReference type="PROSITE-ProRule" id="PRU00282"/>
    </source>
</evidence>
<keyword evidence="4 9" id="KW-0812">Transmembrane</keyword>
<evidence type="ECO:0008006" key="14">
    <source>
        <dbReference type="Google" id="ProtNLM"/>
    </source>
</evidence>
<protein>
    <recommendedName>
        <fullName evidence="14">Mitochondrial carrier family</fullName>
    </recommendedName>
</protein>
<evidence type="ECO:0000256" key="4">
    <source>
        <dbReference type="ARBA" id="ARBA00022692"/>
    </source>
</evidence>
<dbReference type="RefSeq" id="XP_007513845.1">
    <property type="nucleotide sequence ID" value="XM_007513783.1"/>
</dbReference>
<gene>
    <name evidence="12" type="ORF">Bathy04g03860</name>
</gene>
<evidence type="ECO:0000313" key="12">
    <source>
        <dbReference type="EMBL" id="CCO16370.1"/>
    </source>
</evidence>
<accession>K8EV83</accession>
<dbReference type="KEGG" id="bpg:Bathy04g03860"/>
<evidence type="ECO:0000256" key="5">
    <source>
        <dbReference type="ARBA" id="ARBA00022737"/>
    </source>
</evidence>
<evidence type="ECO:0000256" key="1">
    <source>
        <dbReference type="ARBA" id="ARBA00004225"/>
    </source>
</evidence>
<feature type="repeat" description="Solcar" evidence="9">
    <location>
        <begin position="229"/>
        <end position="317"/>
    </location>
</feature>
<reference evidence="12 13" key="1">
    <citation type="submission" date="2011-10" db="EMBL/GenBank/DDBJ databases">
        <authorList>
            <person name="Genoscope - CEA"/>
        </authorList>
    </citation>
    <scope>NUCLEOTIDE SEQUENCE [LARGE SCALE GENOMIC DNA]</scope>
    <source>
        <strain evidence="12 13">RCC 1105</strain>
    </source>
</reference>
<keyword evidence="13" id="KW-1185">Reference proteome</keyword>
<dbReference type="Gene3D" id="1.50.40.10">
    <property type="entry name" value="Mitochondrial carrier domain"/>
    <property type="match status" value="1"/>
</dbReference>
<proteinExistence type="inferred from homology"/>
<name>K8EV83_9CHLO</name>
<evidence type="ECO:0000256" key="3">
    <source>
        <dbReference type="ARBA" id="ARBA00022448"/>
    </source>
</evidence>
<keyword evidence="5" id="KW-0677">Repeat</keyword>
<evidence type="ECO:0000256" key="11">
    <source>
        <dbReference type="SAM" id="Phobius"/>
    </source>
</evidence>
<dbReference type="InterPro" id="IPR023395">
    <property type="entry name" value="MCP_dom_sf"/>
</dbReference>
<evidence type="ECO:0000256" key="6">
    <source>
        <dbReference type="ARBA" id="ARBA00022989"/>
    </source>
</evidence>
<keyword evidence="6 11" id="KW-1133">Transmembrane helix</keyword>
<evidence type="ECO:0000256" key="8">
    <source>
        <dbReference type="ARBA" id="ARBA00023136"/>
    </source>
</evidence>
<sequence length="428" mass="46265">MSHHSLRELASSACVGSSSFPASTSYSSSSSFDLFIPSAKENSGATTTTGAAAVAAAGKTIGVSPAIKAVSGSFGGIIEVGLVVLSSWSSREELLFVNDDTISKMEKKRRRVNSFCSLSMYLALGVSLFTTHLRFFLSFINNVCVILKQACCLQPVDVVKTRLQLDKTGQYKGIADCFKQIQANEGTKALWKGLTPFATHLCFKYMLRMGTNATFQAGLRDENGYLSTQRRMLAGFGAGVCEAVMIVTPFEVVKIRLQQQKGLDASKLKYKGTFHCAKTIIAEEGVKGLWSGVGPTIARNGTNQMCLFTAKAQVDKTLWGKHDGDGMVLHPAQSLVSGGLAATFGPIATGPFDVMKTRLMAQAKAPPGTEAKYKGFLHAGVVIFREEGIFAMWKGLLPRLMRIPPGQAITWMVADQVVGFVERRQEEQ</sequence>
<evidence type="ECO:0000256" key="10">
    <source>
        <dbReference type="RuleBase" id="RU000488"/>
    </source>
</evidence>
<organism evidence="12 13">
    <name type="scientific">Bathycoccus prasinos</name>
    <dbReference type="NCBI Taxonomy" id="41875"/>
    <lineage>
        <taxon>Eukaryota</taxon>
        <taxon>Viridiplantae</taxon>
        <taxon>Chlorophyta</taxon>
        <taxon>Mamiellophyceae</taxon>
        <taxon>Mamiellales</taxon>
        <taxon>Bathycoccaceae</taxon>
        <taxon>Bathycoccus</taxon>
    </lineage>
</organism>
<keyword evidence="7" id="KW-0496">Mitochondrion</keyword>
<keyword evidence="8 9" id="KW-0472">Membrane</keyword>
<dbReference type="GO" id="GO:0031966">
    <property type="term" value="C:mitochondrial membrane"/>
    <property type="evidence" value="ECO:0007669"/>
    <property type="project" value="UniProtKB-SubCell"/>
</dbReference>
<dbReference type="Proteomes" id="UP000198341">
    <property type="component" value="Chromosome 4"/>
</dbReference>
<dbReference type="STRING" id="41875.K8EV83"/>
<dbReference type="Pfam" id="PF00153">
    <property type="entry name" value="Mito_carr"/>
    <property type="match status" value="3"/>
</dbReference>
<dbReference type="PANTHER" id="PTHR45788:SF2">
    <property type="entry name" value="SUCCINATE_FUMARATE MITOCHONDRIAL TRANSPORTER"/>
    <property type="match status" value="1"/>
</dbReference>
<comment type="similarity">
    <text evidence="2 10">Belongs to the mitochondrial carrier (TC 2.A.29) family.</text>
</comment>
<evidence type="ECO:0000256" key="2">
    <source>
        <dbReference type="ARBA" id="ARBA00006375"/>
    </source>
</evidence>
<evidence type="ECO:0000313" key="13">
    <source>
        <dbReference type="Proteomes" id="UP000198341"/>
    </source>
</evidence>
<feature type="repeat" description="Solcar" evidence="9">
    <location>
        <begin position="133"/>
        <end position="218"/>
    </location>
</feature>
<keyword evidence="3 10" id="KW-0813">Transport</keyword>
<evidence type="ECO:0000256" key="7">
    <source>
        <dbReference type="ARBA" id="ARBA00023128"/>
    </source>
</evidence>
<comment type="subcellular location">
    <subcellularLocation>
        <location evidence="1">Mitochondrion membrane</location>
        <topology evidence="1">Multi-pass membrane protein</topology>
    </subcellularLocation>
</comment>
<dbReference type="eggNOG" id="KOG0756">
    <property type="taxonomic scope" value="Eukaryota"/>
</dbReference>
<feature type="transmembrane region" description="Helical" evidence="11">
    <location>
        <begin position="115"/>
        <end position="137"/>
    </location>
</feature>
<dbReference type="EMBL" id="FO082275">
    <property type="protein sequence ID" value="CCO16370.1"/>
    <property type="molecule type" value="Genomic_DNA"/>
</dbReference>
<dbReference type="PROSITE" id="PS50920">
    <property type="entry name" value="SOLCAR"/>
    <property type="match status" value="3"/>
</dbReference>
<dbReference type="InterPro" id="IPR049563">
    <property type="entry name" value="TXTP-like"/>
</dbReference>
<dbReference type="GO" id="GO:0005469">
    <property type="term" value="F:succinate:fumarate antiporter activity"/>
    <property type="evidence" value="ECO:0007669"/>
    <property type="project" value="TreeGrafter"/>
</dbReference>
<dbReference type="GeneID" id="19016412"/>
<dbReference type="InterPro" id="IPR018108">
    <property type="entry name" value="MCP_transmembrane"/>
</dbReference>
<feature type="repeat" description="Solcar" evidence="9">
    <location>
        <begin position="329"/>
        <end position="420"/>
    </location>
</feature>
<dbReference type="AlphaFoldDB" id="K8EV83"/>